<protein>
    <recommendedName>
        <fullName evidence="2">Jacalin-type lectin domain-containing protein</fullName>
    </recommendedName>
</protein>
<comment type="caution">
    <text evidence="3">The sequence shown here is derived from an EMBL/GenBank/DDBJ whole genome shotgun (WGS) entry which is preliminary data.</text>
</comment>
<keyword evidence="1" id="KW-0430">Lectin</keyword>
<organism evidence="3 4">
    <name type="scientific">Eragrostis curvula</name>
    <name type="common">weeping love grass</name>
    <dbReference type="NCBI Taxonomy" id="38414"/>
    <lineage>
        <taxon>Eukaryota</taxon>
        <taxon>Viridiplantae</taxon>
        <taxon>Streptophyta</taxon>
        <taxon>Embryophyta</taxon>
        <taxon>Tracheophyta</taxon>
        <taxon>Spermatophyta</taxon>
        <taxon>Magnoliopsida</taxon>
        <taxon>Liliopsida</taxon>
        <taxon>Poales</taxon>
        <taxon>Poaceae</taxon>
        <taxon>PACMAD clade</taxon>
        <taxon>Chloridoideae</taxon>
        <taxon>Eragrostideae</taxon>
        <taxon>Eragrostidinae</taxon>
        <taxon>Eragrostis</taxon>
    </lineage>
</organism>
<gene>
    <name evidence="3" type="ORF">EJB05_49522</name>
</gene>
<dbReference type="Gramene" id="TVU06315">
    <property type="protein sequence ID" value="TVU06315"/>
    <property type="gene ID" value="EJB05_49522"/>
</dbReference>
<evidence type="ECO:0000256" key="1">
    <source>
        <dbReference type="ARBA" id="ARBA00022734"/>
    </source>
</evidence>
<dbReference type="SMART" id="SM00915">
    <property type="entry name" value="Jacalin"/>
    <property type="match status" value="1"/>
</dbReference>
<accession>A0A5J9T4L7</accession>
<name>A0A5J9T4L7_9POAL</name>
<reference evidence="3 4" key="1">
    <citation type="journal article" date="2019" name="Sci. Rep.">
        <title>A high-quality genome of Eragrostis curvula grass provides insights into Poaceae evolution and supports new strategies to enhance forage quality.</title>
        <authorList>
            <person name="Carballo J."/>
            <person name="Santos B.A.C.M."/>
            <person name="Zappacosta D."/>
            <person name="Garbus I."/>
            <person name="Selva J.P."/>
            <person name="Gallo C.A."/>
            <person name="Diaz A."/>
            <person name="Albertini E."/>
            <person name="Caccamo M."/>
            <person name="Echenique V."/>
        </authorList>
    </citation>
    <scope>NUCLEOTIDE SEQUENCE [LARGE SCALE GENOMIC DNA]</scope>
    <source>
        <strain evidence="4">cv. Victoria</strain>
        <tissue evidence="3">Leaf</tissue>
    </source>
</reference>
<dbReference type="InterPro" id="IPR001229">
    <property type="entry name" value="Jacalin-like_lectin_dom"/>
</dbReference>
<dbReference type="CDD" id="cd09612">
    <property type="entry name" value="Jacalin"/>
    <property type="match status" value="1"/>
</dbReference>
<evidence type="ECO:0000313" key="4">
    <source>
        <dbReference type="Proteomes" id="UP000324897"/>
    </source>
</evidence>
<dbReference type="GO" id="GO:0030246">
    <property type="term" value="F:carbohydrate binding"/>
    <property type="evidence" value="ECO:0007669"/>
    <property type="project" value="UniProtKB-KW"/>
</dbReference>
<dbReference type="PROSITE" id="PS51752">
    <property type="entry name" value="JACALIN_LECTIN"/>
    <property type="match status" value="1"/>
</dbReference>
<dbReference type="InterPro" id="IPR033734">
    <property type="entry name" value="Jacalin-like_lectin_dom_plant"/>
</dbReference>
<dbReference type="EMBL" id="RWGY01000051">
    <property type="protein sequence ID" value="TVU06315.1"/>
    <property type="molecule type" value="Genomic_DNA"/>
</dbReference>
<sequence>MATRTALRVSFERRESCHETLMSGTLSLSPAVMIGPWGGRGGTPRDVRKGNGNHPRQLESITVRSTDSYGGRINGFSFVYVDQKGQSIPVGVWGSATKGYEDTFTMGPGEYVNHVSGTADNYGVTSLTFVTNTGVEYGTYGYPSGTPFSVPLQQGNGEVLGFFGRGGDSLVALGVYATARNAF</sequence>
<proteinExistence type="predicted"/>
<dbReference type="Pfam" id="PF01419">
    <property type="entry name" value="Jacalin"/>
    <property type="match status" value="1"/>
</dbReference>
<dbReference type="SUPFAM" id="SSF51101">
    <property type="entry name" value="Mannose-binding lectins"/>
    <property type="match status" value="1"/>
</dbReference>
<dbReference type="AlphaFoldDB" id="A0A5J9T4L7"/>
<dbReference type="Proteomes" id="UP000324897">
    <property type="component" value="Unassembled WGS sequence"/>
</dbReference>
<dbReference type="PANTHER" id="PTHR46506">
    <property type="entry name" value="OS05G0143600 PROTEIN"/>
    <property type="match status" value="1"/>
</dbReference>
<dbReference type="Gene3D" id="2.100.10.30">
    <property type="entry name" value="Jacalin-like lectin domain"/>
    <property type="match status" value="1"/>
</dbReference>
<evidence type="ECO:0000313" key="3">
    <source>
        <dbReference type="EMBL" id="TVU06315.1"/>
    </source>
</evidence>
<keyword evidence="4" id="KW-1185">Reference proteome</keyword>
<evidence type="ECO:0000259" key="2">
    <source>
        <dbReference type="PROSITE" id="PS51752"/>
    </source>
</evidence>
<feature type="non-terminal residue" evidence="3">
    <location>
        <position position="1"/>
    </location>
</feature>
<feature type="domain" description="Jacalin-type lectin" evidence="2">
    <location>
        <begin position="31"/>
        <end position="179"/>
    </location>
</feature>
<dbReference type="InterPro" id="IPR036404">
    <property type="entry name" value="Jacalin-like_lectin_dom_sf"/>
</dbReference>
<dbReference type="OrthoDB" id="4325201at2759"/>